<dbReference type="InterPro" id="IPR013766">
    <property type="entry name" value="Thioredoxin_domain"/>
</dbReference>
<dbReference type="CDD" id="cd02969">
    <property type="entry name" value="PRX_like1"/>
    <property type="match status" value="1"/>
</dbReference>
<dbReference type="SUPFAM" id="SSF52833">
    <property type="entry name" value="Thioredoxin-like"/>
    <property type="match status" value="1"/>
</dbReference>
<dbReference type="PROSITE" id="PS51352">
    <property type="entry name" value="THIOREDOXIN_2"/>
    <property type="match status" value="1"/>
</dbReference>
<gene>
    <name evidence="2" type="ORF">SAMN05444148_0069</name>
</gene>
<dbReference type="PANTHER" id="PTHR43640:SF1">
    <property type="entry name" value="THIOREDOXIN-DEPENDENT PEROXIREDOXIN"/>
    <property type="match status" value="1"/>
</dbReference>
<dbReference type="InterPro" id="IPR047262">
    <property type="entry name" value="PRX-like1"/>
</dbReference>
<dbReference type="InterPro" id="IPR036249">
    <property type="entry name" value="Thioredoxin-like_sf"/>
</dbReference>
<dbReference type="RefSeq" id="WP_073081474.1">
    <property type="nucleotide sequence ID" value="NZ_FQWS01000001.1"/>
</dbReference>
<evidence type="ECO:0000259" key="1">
    <source>
        <dbReference type="PROSITE" id="PS51352"/>
    </source>
</evidence>
<evidence type="ECO:0000313" key="3">
    <source>
        <dbReference type="Proteomes" id="UP000184522"/>
    </source>
</evidence>
<organism evidence="2 3">
    <name type="scientific">Winogradskyella jejuensis</name>
    <dbReference type="NCBI Taxonomy" id="1089305"/>
    <lineage>
        <taxon>Bacteria</taxon>
        <taxon>Pseudomonadati</taxon>
        <taxon>Bacteroidota</taxon>
        <taxon>Flavobacteriia</taxon>
        <taxon>Flavobacteriales</taxon>
        <taxon>Flavobacteriaceae</taxon>
        <taxon>Winogradskyella</taxon>
    </lineage>
</organism>
<dbReference type="Gene3D" id="3.40.30.10">
    <property type="entry name" value="Glutaredoxin"/>
    <property type="match status" value="1"/>
</dbReference>
<dbReference type="PANTHER" id="PTHR43640">
    <property type="entry name" value="OS07G0260300 PROTEIN"/>
    <property type="match status" value="1"/>
</dbReference>
<reference evidence="3" key="1">
    <citation type="submission" date="2016-11" db="EMBL/GenBank/DDBJ databases">
        <authorList>
            <person name="Varghese N."/>
            <person name="Submissions S."/>
        </authorList>
    </citation>
    <scope>NUCLEOTIDE SEQUENCE [LARGE SCALE GENOMIC DNA]</scope>
    <source>
        <strain evidence="3">DSM 25330</strain>
    </source>
</reference>
<dbReference type="GO" id="GO:0016491">
    <property type="term" value="F:oxidoreductase activity"/>
    <property type="evidence" value="ECO:0007669"/>
    <property type="project" value="InterPro"/>
</dbReference>
<dbReference type="Proteomes" id="UP000184522">
    <property type="component" value="Unassembled WGS sequence"/>
</dbReference>
<keyword evidence="3" id="KW-1185">Reference proteome</keyword>
<dbReference type="EMBL" id="FQWS01000001">
    <property type="protein sequence ID" value="SHG41302.1"/>
    <property type="molecule type" value="Genomic_DNA"/>
</dbReference>
<dbReference type="Pfam" id="PF08534">
    <property type="entry name" value="Redoxin"/>
    <property type="match status" value="1"/>
</dbReference>
<accession>A0A1M5JL60</accession>
<proteinExistence type="predicted"/>
<protein>
    <submittedName>
        <fullName evidence="2">Peroxiredoxin</fullName>
    </submittedName>
</protein>
<dbReference type="InterPro" id="IPR013740">
    <property type="entry name" value="Redoxin"/>
</dbReference>
<dbReference type="STRING" id="1089305.SAMN05444148_0069"/>
<dbReference type="AlphaFoldDB" id="A0A1M5JL60"/>
<feature type="domain" description="Thioredoxin" evidence="1">
    <location>
        <begin position="9"/>
        <end position="165"/>
    </location>
</feature>
<evidence type="ECO:0000313" key="2">
    <source>
        <dbReference type="EMBL" id="SHG41302.1"/>
    </source>
</evidence>
<sequence>MALTPSNMLPLGTKAPDFKLIDTVDDNLKSLNELKGTKGTLVMFICNHCPFVIHVNKALVSLAKDYKSKGINLIAISSNDVENYPQDGPQQMKQHANKNGYIFPYLYDQTQDVAKAYDAACTPDFFLFNKDLKLVYTGQLDDSRPGNNVPVTGKDLRSAIDALINGESINPNQKPSMGCNIKWKS</sequence>
<name>A0A1M5JL60_9FLAO</name>
<dbReference type="OrthoDB" id="9809746at2"/>